<gene>
    <name evidence="2" type="ORF">PXEA_LOCUS36872</name>
</gene>
<reference evidence="2" key="1">
    <citation type="submission" date="2018-11" db="EMBL/GenBank/DDBJ databases">
        <authorList>
            <consortium name="Pathogen Informatics"/>
        </authorList>
    </citation>
    <scope>NUCLEOTIDE SEQUENCE</scope>
</reference>
<protein>
    <recommendedName>
        <fullName evidence="4">Secreted protein</fullName>
    </recommendedName>
</protein>
<keyword evidence="1" id="KW-0732">Signal</keyword>
<dbReference type="EMBL" id="CAAALY010281331">
    <property type="protein sequence ID" value="VEL43432.1"/>
    <property type="molecule type" value="Genomic_DNA"/>
</dbReference>
<organism evidence="2 3">
    <name type="scientific">Protopolystoma xenopodis</name>
    <dbReference type="NCBI Taxonomy" id="117903"/>
    <lineage>
        <taxon>Eukaryota</taxon>
        <taxon>Metazoa</taxon>
        <taxon>Spiralia</taxon>
        <taxon>Lophotrochozoa</taxon>
        <taxon>Platyhelminthes</taxon>
        <taxon>Monogenea</taxon>
        <taxon>Polyopisthocotylea</taxon>
        <taxon>Polystomatidea</taxon>
        <taxon>Polystomatidae</taxon>
        <taxon>Protopolystoma</taxon>
    </lineage>
</organism>
<evidence type="ECO:0000313" key="2">
    <source>
        <dbReference type="EMBL" id="VEL43432.1"/>
    </source>
</evidence>
<keyword evidence="3" id="KW-1185">Reference proteome</keyword>
<comment type="caution">
    <text evidence="2">The sequence shown here is derived from an EMBL/GenBank/DDBJ whole genome shotgun (WGS) entry which is preliminary data.</text>
</comment>
<proteinExistence type="predicted"/>
<evidence type="ECO:0000313" key="3">
    <source>
        <dbReference type="Proteomes" id="UP000784294"/>
    </source>
</evidence>
<sequence>MAGGALNHCSCSYTLIFFLTIADSALDLARGACFLQPHLLRYFGPVIRDSWPNMFMSIHLNVSTPFSLNVRAMAHWIISRLVLAFIEVCHCSLPSEAGTPRSIRSTSLEAAD</sequence>
<name>A0A3S5BD41_9PLAT</name>
<evidence type="ECO:0008006" key="4">
    <source>
        <dbReference type="Google" id="ProtNLM"/>
    </source>
</evidence>
<accession>A0A3S5BD41</accession>
<feature type="signal peptide" evidence="1">
    <location>
        <begin position="1"/>
        <end position="31"/>
    </location>
</feature>
<feature type="chain" id="PRO_5018602556" description="Secreted protein" evidence="1">
    <location>
        <begin position="32"/>
        <end position="112"/>
    </location>
</feature>
<dbReference type="AlphaFoldDB" id="A0A3S5BD41"/>
<evidence type="ECO:0000256" key="1">
    <source>
        <dbReference type="SAM" id="SignalP"/>
    </source>
</evidence>
<dbReference type="Proteomes" id="UP000784294">
    <property type="component" value="Unassembled WGS sequence"/>
</dbReference>